<gene>
    <name evidence="2" type="ORF">ABVT11_15270</name>
</gene>
<reference evidence="2 3" key="1">
    <citation type="submission" date="2024-07" db="EMBL/GenBank/DDBJ databases">
        <title>Uliginosibacterium paludis KCTC:42655.</title>
        <authorList>
            <person name="Kim M.K."/>
        </authorList>
    </citation>
    <scope>NUCLEOTIDE SEQUENCE [LARGE SCALE GENOMIC DNA]</scope>
    <source>
        <strain evidence="2 3">KCTC 42655</strain>
    </source>
</reference>
<proteinExistence type="predicted"/>
<evidence type="ECO:0000313" key="2">
    <source>
        <dbReference type="EMBL" id="MET1491198.1"/>
    </source>
</evidence>
<dbReference type="SUPFAM" id="SSF69572">
    <property type="entry name" value="Activating enzymes of the ubiquitin-like proteins"/>
    <property type="match status" value="1"/>
</dbReference>
<dbReference type="GO" id="GO:0016779">
    <property type="term" value="F:nucleotidyltransferase activity"/>
    <property type="evidence" value="ECO:0007669"/>
    <property type="project" value="UniProtKB-KW"/>
</dbReference>
<dbReference type="PANTHER" id="PTHR43267:SF1">
    <property type="entry name" value="TRNA THREONYLCARBAMOYLADENOSINE DEHYDRATASE"/>
    <property type="match status" value="1"/>
</dbReference>
<keyword evidence="3" id="KW-1185">Reference proteome</keyword>
<comment type="caution">
    <text evidence="2">The sequence shown here is derived from an EMBL/GenBank/DDBJ whole genome shotgun (WGS) entry which is preliminary data.</text>
</comment>
<sequence length="368" mass="40341">MAITFPYLRDGIDVYVRGEDEVHFVFLATRARIVLKVRACLVPALTWLDGENACDILVSRMANAHGTAAGEQYRVLLDYLEKKGIVVEPDWLERSGLDHQTIATQQRQLSFMLDVLGTPERAIAAQQRITEAHVICFGLGAVGGWLVRQLLGLGFRRFVLVDHDIVSQADVARHAFFDATDAAVGAFKTVAAATWIREQFPQAEVVAETAALTTQTKLDEIIPRDTSIVINAADQPYIGYTSVLLSRFCVQRRLPLLVAGGFDAHLGSLGEMIIPGITPCADCYADHFSEALKDWVPVEHPVADRREAAGGLCSMSVFSAGAAAMQVLRLFTGEGMPEGGRGELLYDSYKLDSFTVTRRPECPVCSRI</sequence>
<dbReference type="Proteomes" id="UP001548590">
    <property type="component" value="Unassembled WGS sequence"/>
</dbReference>
<dbReference type="InterPro" id="IPR035985">
    <property type="entry name" value="Ubiquitin-activating_enz"/>
</dbReference>
<protein>
    <submittedName>
        <fullName evidence="2">ThiF family adenylyltransferase</fullName>
    </submittedName>
</protein>
<dbReference type="InterPro" id="IPR045886">
    <property type="entry name" value="ThiF/MoeB/HesA"/>
</dbReference>
<evidence type="ECO:0000313" key="3">
    <source>
        <dbReference type="Proteomes" id="UP001548590"/>
    </source>
</evidence>
<keyword evidence="2" id="KW-0808">Transferase</keyword>
<dbReference type="Pfam" id="PF00899">
    <property type="entry name" value="ThiF"/>
    <property type="match status" value="1"/>
</dbReference>
<organism evidence="2 3">
    <name type="scientific">Uliginosibacterium paludis</name>
    <dbReference type="NCBI Taxonomy" id="1615952"/>
    <lineage>
        <taxon>Bacteria</taxon>
        <taxon>Pseudomonadati</taxon>
        <taxon>Pseudomonadota</taxon>
        <taxon>Betaproteobacteria</taxon>
        <taxon>Rhodocyclales</taxon>
        <taxon>Zoogloeaceae</taxon>
        <taxon>Uliginosibacterium</taxon>
    </lineage>
</organism>
<accession>A0ABV2CTT2</accession>
<dbReference type="PANTHER" id="PTHR43267">
    <property type="entry name" value="TRNA THREONYLCARBAMOYLADENOSINE DEHYDRATASE"/>
    <property type="match status" value="1"/>
</dbReference>
<dbReference type="Gene3D" id="3.40.50.720">
    <property type="entry name" value="NAD(P)-binding Rossmann-like Domain"/>
    <property type="match status" value="1"/>
</dbReference>
<keyword evidence="2" id="KW-0548">Nucleotidyltransferase</keyword>
<name>A0ABV2CTT2_9RHOO</name>
<dbReference type="EMBL" id="JBEWLZ010000010">
    <property type="protein sequence ID" value="MET1491198.1"/>
    <property type="molecule type" value="Genomic_DNA"/>
</dbReference>
<dbReference type="RefSeq" id="WP_345929737.1">
    <property type="nucleotide sequence ID" value="NZ_JBDIVF010000011.1"/>
</dbReference>
<feature type="domain" description="THIF-type NAD/FAD binding fold" evidence="1">
    <location>
        <begin position="124"/>
        <end position="363"/>
    </location>
</feature>
<dbReference type="InterPro" id="IPR000594">
    <property type="entry name" value="ThiF_NAD_FAD-bd"/>
</dbReference>
<evidence type="ECO:0000259" key="1">
    <source>
        <dbReference type="Pfam" id="PF00899"/>
    </source>
</evidence>